<keyword evidence="5" id="KW-1185">Reference proteome</keyword>
<evidence type="ECO:0000313" key="5">
    <source>
        <dbReference type="Proteomes" id="UP000714380"/>
    </source>
</evidence>
<protein>
    <submittedName>
        <fullName evidence="4">Peptidoglycan DD-metalloendopeptidase family protein</fullName>
    </submittedName>
</protein>
<dbReference type="Proteomes" id="UP000714380">
    <property type="component" value="Unassembled WGS sequence"/>
</dbReference>
<name>A0ABS7ZRA1_9GAMM</name>
<keyword evidence="2" id="KW-0732">Signal</keyword>
<dbReference type="SUPFAM" id="SSF51261">
    <property type="entry name" value="Duplicated hybrid motif"/>
    <property type="match status" value="1"/>
</dbReference>
<dbReference type="Gene3D" id="2.70.70.10">
    <property type="entry name" value="Glucose Permease (Domain IIA)"/>
    <property type="match status" value="1"/>
</dbReference>
<gene>
    <name evidence="4" type="ORF">I9W95_11565</name>
</gene>
<evidence type="ECO:0000256" key="2">
    <source>
        <dbReference type="SAM" id="SignalP"/>
    </source>
</evidence>
<dbReference type="InterPro" id="IPR050570">
    <property type="entry name" value="Cell_wall_metabolism_enzyme"/>
</dbReference>
<sequence length="383" mass="43786">MSGELRRLIMKAWLLGGLMLASLALPVQADDEADLDKLKAEIQRLEQWLHQAKDEFSQLNDALRKSDEEIAELTKQINSTRDQLAEEKDRLKKLRQEQGQLRELQTKHRTHLAEQLRGAQRLGNQGPVKLLLNQDDPQQAQRMLRYYDYFNSARIEHIQQIIAELTRLDQVAELIVQQEQALQHTEQKLLAANRNLAKRKQEQQALLAKLSGEMQNSQKRLVQKQADRKRLESLVSEVQTLLINSPRRNDARPITALKGKLPRPLNGRISHAFGSRQADGPSRWEGWMIRADEGEPVHAVHHGRIVYSDWLRGFGLLSIIDHGQGYLTLYAHNQTLQRAVGSWVNQGDIIATAGRSGGLSDSGLYFEIRYKGQPQDPAVWLKR</sequence>
<dbReference type="InterPro" id="IPR016047">
    <property type="entry name" value="M23ase_b-sheet_dom"/>
</dbReference>
<reference evidence="4 5" key="1">
    <citation type="submission" date="2020-12" db="EMBL/GenBank/DDBJ databases">
        <title>Novel Thalassolituus-related marine hydrocarbonoclastic bacteria mediated algae-derived hydrocarbons mineralization in twilight zone of the northern South China Sea.</title>
        <authorList>
            <person name="Dong C."/>
        </authorList>
    </citation>
    <scope>NUCLEOTIDE SEQUENCE [LARGE SCALE GENOMIC DNA]</scope>
    <source>
        <strain evidence="4 5">IMCC1826</strain>
    </source>
</reference>
<evidence type="ECO:0000259" key="3">
    <source>
        <dbReference type="Pfam" id="PF01551"/>
    </source>
</evidence>
<dbReference type="InterPro" id="IPR011055">
    <property type="entry name" value="Dup_hybrid_motif"/>
</dbReference>
<dbReference type="PANTHER" id="PTHR21666:SF270">
    <property type="entry name" value="MUREIN HYDROLASE ACTIVATOR ENVC"/>
    <property type="match status" value="1"/>
</dbReference>
<dbReference type="CDD" id="cd12797">
    <property type="entry name" value="M23_peptidase"/>
    <property type="match status" value="1"/>
</dbReference>
<dbReference type="PANTHER" id="PTHR21666">
    <property type="entry name" value="PEPTIDASE-RELATED"/>
    <property type="match status" value="1"/>
</dbReference>
<feature type="signal peptide" evidence="2">
    <location>
        <begin position="1"/>
        <end position="29"/>
    </location>
</feature>
<feature type="domain" description="M23ase beta-sheet core" evidence="3">
    <location>
        <begin position="284"/>
        <end position="377"/>
    </location>
</feature>
<proteinExistence type="predicted"/>
<dbReference type="Pfam" id="PF01551">
    <property type="entry name" value="Peptidase_M23"/>
    <property type="match status" value="1"/>
</dbReference>
<evidence type="ECO:0000256" key="1">
    <source>
        <dbReference type="SAM" id="Coils"/>
    </source>
</evidence>
<comment type="caution">
    <text evidence="4">The sequence shown here is derived from an EMBL/GenBank/DDBJ whole genome shotgun (WGS) entry which is preliminary data.</text>
</comment>
<dbReference type="RefSeq" id="WP_225675023.1">
    <property type="nucleotide sequence ID" value="NZ_JAEDAH010000058.1"/>
</dbReference>
<organism evidence="4 5">
    <name type="scientific">Thalassolituus marinus</name>
    <dbReference type="NCBI Taxonomy" id="671053"/>
    <lineage>
        <taxon>Bacteria</taxon>
        <taxon>Pseudomonadati</taxon>
        <taxon>Pseudomonadota</taxon>
        <taxon>Gammaproteobacteria</taxon>
        <taxon>Oceanospirillales</taxon>
        <taxon>Oceanospirillaceae</taxon>
        <taxon>Thalassolituus</taxon>
    </lineage>
</organism>
<keyword evidence="1" id="KW-0175">Coiled coil</keyword>
<evidence type="ECO:0000313" key="4">
    <source>
        <dbReference type="EMBL" id="MCA6064244.1"/>
    </source>
</evidence>
<feature type="coiled-coil region" evidence="1">
    <location>
        <begin position="168"/>
        <end position="234"/>
    </location>
</feature>
<feature type="chain" id="PRO_5046155047" evidence="2">
    <location>
        <begin position="30"/>
        <end position="383"/>
    </location>
</feature>
<feature type="coiled-coil region" evidence="1">
    <location>
        <begin position="35"/>
        <end position="114"/>
    </location>
</feature>
<dbReference type="Gene3D" id="6.10.250.3150">
    <property type="match status" value="1"/>
</dbReference>
<dbReference type="EMBL" id="JAEDAH010000058">
    <property type="protein sequence ID" value="MCA6064244.1"/>
    <property type="molecule type" value="Genomic_DNA"/>
</dbReference>
<accession>A0ABS7ZRA1</accession>